<dbReference type="InterPro" id="IPR015955">
    <property type="entry name" value="Lactate_DH/Glyco_Ohase_4_C"/>
</dbReference>
<dbReference type="PANTHER" id="PTHR43128">
    <property type="entry name" value="L-2-HYDROXYCARBOXYLATE DEHYDROGENASE (NAD(P)(+))"/>
    <property type="match status" value="1"/>
</dbReference>
<dbReference type="GO" id="GO:0004459">
    <property type="term" value="F:L-lactate dehydrogenase (NAD+) activity"/>
    <property type="evidence" value="ECO:0007669"/>
    <property type="project" value="UniProtKB-EC"/>
</dbReference>
<proteinExistence type="predicted"/>
<dbReference type="Pfam" id="PF02866">
    <property type="entry name" value="Ldh_1_C"/>
    <property type="match status" value="1"/>
</dbReference>
<sequence>MGLVRICEAILRGQNTVLSVSTLIHDYYGIDDVYLSLPCVIGREGVQKFMRLPLDEKEVDGLQSSARILKETLNSLGL</sequence>
<gene>
    <name evidence="2" type="primary">ldhP_2</name>
    <name evidence="2" type="ORF">SDC9_93991</name>
</gene>
<dbReference type="AlphaFoldDB" id="A0A645A8U9"/>
<feature type="domain" description="Lactate/malate dehydrogenase C-terminal" evidence="1">
    <location>
        <begin position="3"/>
        <end position="74"/>
    </location>
</feature>
<protein>
    <submittedName>
        <fullName evidence="2">L-lactate dehydrogenase P</fullName>
        <ecNumber evidence="2">1.1.1.27</ecNumber>
    </submittedName>
</protein>
<dbReference type="PANTHER" id="PTHR43128:SF16">
    <property type="entry name" value="L-LACTATE DEHYDROGENASE"/>
    <property type="match status" value="1"/>
</dbReference>
<accession>A0A645A8U9</accession>
<evidence type="ECO:0000313" key="2">
    <source>
        <dbReference type="EMBL" id="MPM47283.1"/>
    </source>
</evidence>
<dbReference type="GO" id="GO:0006089">
    <property type="term" value="P:lactate metabolic process"/>
    <property type="evidence" value="ECO:0007669"/>
    <property type="project" value="TreeGrafter"/>
</dbReference>
<dbReference type="SUPFAM" id="SSF56327">
    <property type="entry name" value="LDH C-terminal domain-like"/>
    <property type="match status" value="1"/>
</dbReference>
<dbReference type="InterPro" id="IPR022383">
    <property type="entry name" value="Lactate/malate_DH_C"/>
</dbReference>
<dbReference type="Gene3D" id="3.90.110.10">
    <property type="entry name" value="Lactate dehydrogenase/glycoside hydrolase, family 4, C-terminal"/>
    <property type="match status" value="1"/>
</dbReference>
<name>A0A645A8U9_9ZZZZ</name>
<evidence type="ECO:0000259" key="1">
    <source>
        <dbReference type="Pfam" id="PF02866"/>
    </source>
</evidence>
<comment type="caution">
    <text evidence="2">The sequence shown here is derived from an EMBL/GenBank/DDBJ whole genome shotgun (WGS) entry which is preliminary data.</text>
</comment>
<keyword evidence="2" id="KW-0560">Oxidoreductase</keyword>
<dbReference type="EC" id="1.1.1.27" evidence="2"/>
<dbReference type="EMBL" id="VSSQ01011620">
    <property type="protein sequence ID" value="MPM47283.1"/>
    <property type="molecule type" value="Genomic_DNA"/>
</dbReference>
<organism evidence="2">
    <name type="scientific">bioreactor metagenome</name>
    <dbReference type="NCBI Taxonomy" id="1076179"/>
    <lineage>
        <taxon>unclassified sequences</taxon>
        <taxon>metagenomes</taxon>
        <taxon>ecological metagenomes</taxon>
    </lineage>
</organism>
<reference evidence="2" key="1">
    <citation type="submission" date="2019-08" db="EMBL/GenBank/DDBJ databases">
        <authorList>
            <person name="Kucharzyk K."/>
            <person name="Murdoch R.W."/>
            <person name="Higgins S."/>
            <person name="Loffler F."/>
        </authorList>
    </citation>
    <scope>NUCLEOTIDE SEQUENCE</scope>
</reference>